<accession>A0AAN7AN17</accession>
<organism evidence="2 3">
    <name type="scientific">Podospora australis</name>
    <dbReference type="NCBI Taxonomy" id="1536484"/>
    <lineage>
        <taxon>Eukaryota</taxon>
        <taxon>Fungi</taxon>
        <taxon>Dikarya</taxon>
        <taxon>Ascomycota</taxon>
        <taxon>Pezizomycotina</taxon>
        <taxon>Sordariomycetes</taxon>
        <taxon>Sordariomycetidae</taxon>
        <taxon>Sordariales</taxon>
        <taxon>Podosporaceae</taxon>
        <taxon>Podospora</taxon>
    </lineage>
</organism>
<reference evidence="2" key="2">
    <citation type="submission" date="2023-05" db="EMBL/GenBank/DDBJ databases">
        <authorList>
            <consortium name="Lawrence Berkeley National Laboratory"/>
            <person name="Steindorff A."/>
            <person name="Hensen N."/>
            <person name="Bonometti L."/>
            <person name="Westerberg I."/>
            <person name="Brannstrom I.O."/>
            <person name="Guillou S."/>
            <person name="Cros-Aarteil S."/>
            <person name="Calhoun S."/>
            <person name="Haridas S."/>
            <person name="Kuo A."/>
            <person name="Mondo S."/>
            <person name="Pangilinan J."/>
            <person name="Riley R."/>
            <person name="Labutti K."/>
            <person name="Andreopoulos B."/>
            <person name="Lipzen A."/>
            <person name="Chen C."/>
            <person name="Yanf M."/>
            <person name="Daum C."/>
            <person name="Ng V."/>
            <person name="Clum A."/>
            <person name="Ohm R."/>
            <person name="Martin F."/>
            <person name="Silar P."/>
            <person name="Natvig D."/>
            <person name="Lalanne C."/>
            <person name="Gautier V."/>
            <person name="Ament-Velasquez S.L."/>
            <person name="Kruys A."/>
            <person name="Hutchinson M.I."/>
            <person name="Powell A.J."/>
            <person name="Barry K."/>
            <person name="Miller A.N."/>
            <person name="Grigoriev I.V."/>
            <person name="Debuchy R."/>
            <person name="Gladieux P."/>
            <person name="Thoren M.H."/>
            <person name="Johannesson H."/>
        </authorList>
    </citation>
    <scope>NUCLEOTIDE SEQUENCE</scope>
    <source>
        <strain evidence="2">PSN309</strain>
    </source>
</reference>
<name>A0AAN7AN17_9PEZI</name>
<dbReference type="EMBL" id="MU864359">
    <property type="protein sequence ID" value="KAK4191440.1"/>
    <property type="molecule type" value="Genomic_DNA"/>
</dbReference>
<reference evidence="2" key="1">
    <citation type="journal article" date="2023" name="Mol. Phylogenet. Evol.">
        <title>Genome-scale phylogeny and comparative genomics of the fungal order Sordariales.</title>
        <authorList>
            <person name="Hensen N."/>
            <person name="Bonometti L."/>
            <person name="Westerberg I."/>
            <person name="Brannstrom I.O."/>
            <person name="Guillou S."/>
            <person name="Cros-Aarteil S."/>
            <person name="Calhoun S."/>
            <person name="Haridas S."/>
            <person name="Kuo A."/>
            <person name="Mondo S."/>
            <person name="Pangilinan J."/>
            <person name="Riley R."/>
            <person name="LaButti K."/>
            <person name="Andreopoulos B."/>
            <person name="Lipzen A."/>
            <person name="Chen C."/>
            <person name="Yan M."/>
            <person name="Daum C."/>
            <person name="Ng V."/>
            <person name="Clum A."/>
            <person name="Steindorff A."/>
            <person name="Ohm R.A."/>
            <person name="Martin F."/>
            <person name="Silar P."/>
            <person name="Natvig D.O."/>
            <person name="Lalanne C."/>
            <person name="Gautier V."/>
            <person name="Ament-Velasquez S.L."/>
            <person name="Kruys A."/>
            <person name="Hutchinson M.I."/>
            <person name="Powell A.J."/>
            <person name="Barry K."/>
            <person name="Miller A.N."/>
            <person name="Grigoriev I.V."/>
            <person name="Debuchy R."/>
            <person name="Gladieux P."/>
            <person name="Hiltunen Thoren M."/>
            <person name="Johannesson H."/>
        </authorList>
    </citation>
    <scope>NUCLEOTIDE SEQUENCE</scope>
    <source>
        <strain evidence="2">PSN309</strain>
    </source>
</reference>
<sequence length="480" mass="52517">MSQNNPNNTPPYDFINDLYGIDEMNQQNGSFPLPAQQDPALGAAPAALNPQLGINDGRQQQEQHLVAPIADEFGVGAALQASYLPGNNMGQNGAPFPLPPFPAQQDPAPGAALEAAYLPGNNMGKNGAPFYPSPFPQQWDLGLEAPQGAFQQPLADFNVGQQPIFPPGLPAQQGFDNIGPSLPQGSPFPPAAAPIPSPLASPRRYVKLEAPAGIESGTIIQRAYGSYVLYWKTKGRGPGRPTKKEAEAMAFLRNPKSPLQAASPVLPEPVRRRAKKQAARQRGNQRQRQQQQQQQQQQEGGLIQGAAVNSPNLAQQQVPERSGMGGLHPGSFSAWAAQPVPRQHQQLPSQHQQPQLQMGERTAPLALLQQPVGPEFQPQQQYQQPQQQPQQHQQHQQQQMEERTAPLGLWQQPAAPEFQQQQQSQQEQMEAADGDYPKLLPEWVEMEAAAQQQQRMEAAAGNYLDQSVDDSPWEDFVNFG</sequence>
<feature type="compositionally biased region" description="Basic residues" evidence="1">
    <location>
        <begin position="272"/>
        <end position="285"/>
    </location>
</feature>
<gene>
    <name evidence="2" type="ORF">QBC35DRAFT_487203</name>
</gene>
<feature type="compositionally biased region" description="Low complexity" evidence="1">
    <location>
        <begin position="411"/>
        <end position="431"/>
    </location>
</feature>
<proteinExistence type="predicted"/>
<protein>
    <submittedName>
        <fullName evidence="2">Uncharacterized protein</fullName>
    </submittedName>
</protein>
<feature type="region of interest" description="Disordered" evidence="1">
    <location>
        <begin position="252"/>
        <end position="301"/>
    </location>
</feature>
<feature type="region of interest" description="Disordered" evidence="1">
    <location>
        <begin position="314"/>
        <end position="334"/>
    </location>
</feature>
<dbReference type="AlphaFoldDB" id="A0AAN7AN17"/>
<evidence type="ECO:0000256" key="1">
    <source>
        <dbReference type="SAM" id="MobiDB-lite"/>
    </source>
</evidence>
<evidence type="ECO:0000313" key="3">
    <source>
        <dbReference type="Proteomes" id="UP001302126"/>
    </source>
</evidence>
<dbReference type="Proteomes" id="UP001302126">
    <property type="component" value="Unassembled WGS sequence"/>
</dbReference>
<keyword evidence="3" id="KW-1185">Reference proteome</keyword>
<comment type="caution">
    <text evidence="2">The sequence shown here is derived from an EMBL/GenBank/DDBJ whole genome shotgun (WGS) entry which is preliminary data.</text>
</comment>
<feature type="compositionally biased region" description="Low complexity" evidence="1">
    <location>
        <begin position="377"/>
        <end position="399"/>
    </location>
</feature>
<feature type="region of interest" description="Disordered" evidence="1">
    <location>
        <begin position="375"/>
        <end position="436"/>
    </location>
</feature>
<evidence type="ECO:0000313" key="2">
    <source>
        <dbReference type="EMBL" id="KAK4191440.1"/>
    </source>
</evidence>
<feature type="compositionally biased region" description="Low complexity" evidence="1">
    <location>
        <begin position="286"/>
        <end position="298"/>
    </location>
</feature>